<sequence length="76" mass="7961">MAARHIRGSEKATNEEAGRISGTAREAANYWGPLGAGNGVVGKQEPREGALRGSISADGRSGFGAPKQTKERRPRA</sequence>
<dbReference type="Proteomes" id="UP001066276">
    <property type="component" value="Chromosome 2_2"/>
</dbReference>
<evidence type="ECO:0000256" key="1">
    <source>
        <dbReference type="SAM" id="MobiDB-lite"/>
    </source>
</evidence>
<keyword evidence="3" id="KW-1185">Reference proteome</keyword>
<protein>
    <submittedName>
        <fullName evidence="2">Uncharacterized protein</fullName>
    </submittedName>
</protein>
<feature type="region of interest" description="Disordered" evidence="1">
    <location>
        <begin position="1"/>
        <end position="76"/>
    </location>
</feature>
<name>A0AAV7UZ66_PLEWA</name>
<reference evidence="2" key="1">
    <citation type="journal article" date="2022" name="bioRxiv">
        <title>Sequencing and chromosome-scale assembly of the giantPleurodeles waltlgenome.</title>
        <authorList>
            <person name="Brown T."/>
            <person name="Elewa A."/>
            <person name="Iarovenko S."/>
            <person name="Subramanian E."/>
            <person name="Araus A.J."/>
            <person name="Petzold A."/>
            <person name="Susuki M."/>
            <person name="Suzuki K.-i.T."/>
            <person name="Hayashi T."/>
            <person name="Toyoda A."/>
            <person name="Oliveira C."/>
            <person name="Osipova E."/>
            <person name="Leigh N.D."/>
            <person name="Simon A."/>
            <person name="Yun M.H."/>
        </authorList>
    </citation>
    <scope>NUCLEOTIDE SEQUENCE</scope>
    <source>
        <strain evidence="2">20211129_DDA</strain>
        <tissue evidence="2">Liver</tissue>
    </source>
</reference>
<evidence type="ECO:0000313" key="2">
    <source>
        <dbReference type="EMBL" id="KAJ1194420.1"/>
    </source>
</evidence>
<dbReference type="EMBL" id="JANPWB010000004">
    <property type="protein sequence ID" value="KAJ1194420.1"/>
    <property type="molecule type" value="Genomic_DNA"/>
</dbReference>
<proteinExistence type="predicted"/>
<evidence type="ECO:0000313" key="3">
    <source>
        <dbReference type="Proteomes" id="UP001066276"/>
    </source>
</evidence>
<organism evidence="2 3">
    <name type="scientific">Pleurodeles waltl</name>
    <name type="common">Iberian ribbed newt</name>
    <dbReference type="NCBI Taxonomy" id="8319"/>
    <lineage>
        <taxon>Eukaryota</taxon>
        <taxon>Metazoa</taxon>
        <taxon>Chordata</taxon>
        <taxon>Craniata</taxon>
        <taxon>Vertebrata</taxon>
        <taxon>Euteleostomi</taxon>
        <taxon>Amphibia</taxon>
        <taxon>Batrachia</taxon>
        <taxon>Caudata</taxon>
        <taxon>Salamandroidea</taxon>
        <taxon>Salamandridae</taxon>
        <taxon>Pleurodelinae</taxon>
        <taxon>Pleurodeles</taxon>
    </lineage>
</organism>
<accession>A0AAV7UZ66</accession>
<dbReference type="AlphaFoldDB" id="A0AAV7UZ66"/>
<gene>
    <name evidence="2" type="ORF">NDU88_003709</name>
</gene>
<feature type="compositionally biased region" description="Basic and acidic residues" evidence="1">
    <location>
        <begin position="7"/>
        <end position="18"/>
    </location>
</feature>
<comment type="caution">
    <text evidence="2">The sequence shown here is derived from an EMBL/GenBank/DDBJ whole genome shotgun (WGS) entry which is preliminary data.</text>
</comment>